<feature type="region of interest" description="Disordered" evidence="1">
    <location>
        <begin position="386"/>
        <end position="412"/>
    </location>
</feature>
<evidence type="ECO:0000313" key="5">
    <source>
        <dbReference type="Proteomes" id="UP000245168"/>
    </source>
</evidence>
<dbReference type="Pfam" id="PF01757">
    <property type="entry name" value="Acyl_transf_3"/>
    <property type="match status" value="1"/>
</dbReference>
<feature type="transmembrane region" description="Helical" evidence="2">
    <location>
        <begin position="21"/>
        <end position="41"/>
    </location>
</feature>
<keyword evidence="5" id="KW-1185">Reference proteome</keyword>
<feature type="transmembrane region" description="Helical" evidence="2">
    <location>
        <begin position="189"/>
        <end position="208"/>
    </location>
</feature>
<feature type="transmembrane region" description="Helical" evidence="2">
    <location>
        <begin position="61"/>
        <end position="79"/>
    </location>
</feature>
<evidence type="ECO:0000259" key="3">
    <source>
        <dbReference type="Pfam" id="PF01757"/>
    </source>
</evidence>
<evidence type="ECO:0000256" key="2">
    <source>
        <dbReference type="SAM" id="Phobius"/>
    </source>
</evidence>
<accession>A0A2U2BY40</accession>
<feature type="transmembrane region" description="Helical" evidence="2">
    <location>
        <begin position="348"/>
        <end position="370"/>
    </location>
</feature>
<feature type="transmembrane region" description="Helical" evidence="2">
    <location>
        <begin position="281"/>
        <end position="304"/>
    </location>
</feature>
<keyword evidence="2" id="KW-0472">Membrane</keyword>
<feature type="transmembrane region" description="Helical" evidence="2">
    <location>
        <begin position="324"/>
        <end position="342"/>
    </location>
</feature>
<evidence type="ECO:0000313" key="4">
    <source>
        <dbReference type="EMBL" id="PWE18922.1"/>
    </source>
</evidence>
<dbReference type="OrthoDB" id="9809782at2"/>
<keyword evidence="2" id="KW-1133">Transmembrane helix</keyword>
<organism evidence="4 5">
    <name type="scientific">Marinicauda salina</name>
    <dbReference type="NCBI Taxonomy" id="2135793"/>
    <lineage>
        <taxon>Bacteria</taxon>
        <taxon>Pseudomonadati</taxon>
        <taxon>Pseudomonadota</taxon>
        <taxon>Alphaproteobacteria</taxon>
        <taxon>Maricaulales</taxon>
        <taxon>Maricaulaceae</taxon>
        <taxon>Marinicauda</taxon>
    </lineage>
</organism>
<proteinExistence type="predicted"/>
<dbReference type="Proteomes" id="UP000245168">
    <property type="component" value="Unassembled WGS sequence"/>
</dbReference>
<feature type="transmembrane region" description="Helical" evidence="2">
    <location>
        <begin position="256"/>
        <end position="275"/>
    </location>
</feature>
<dbReference type="PANTHER" id="PTHR36927">
    <property type="entry name" value="BLR4337 PROTEIN"/>
    <property type="match status" value="1"/>
</dbReference>
<protein>
    <recommendedName>
        <fullName evidence="3">Acyltransferase 3 domain-containing protein</fullName>
    </recommendedName>
</protein>
<feature type="compositionally biased region" description="Low complexity" evidence="1">
    <location>
        <begin position="390"/>
        <end position="412"/>
    </location>
</feature>
<dbReference type="InterPro" id="IPR002656">
    <property type="entry name" value="Acyl_transf_3_dom"/>
</dbReference>
<feature type="transmembrane region" description="Helical" evidence="2">
    <location>
        <begin position="228"/>
        <end position="249"/>
    </location>
</feature>
<feature type="transmembrane region" description="Helical" evidence="2">
    <location>
        <begin position="91"/>
        <end position="113"/>
    </location>
</feature>
<sequence>MNSVINPLPARRRHDLDWLRIIAFAILIFYHVGMFFTTWGWHVKSPDANAGPELVMSLVNPWRLALLFFISGVALRFLSDKLGAGGFARERVARMLPVIAFGMLVMVTPQTYFELRQDGAIGPGPLAFYGDYLRPSVLHGVVTPTWNHLWYVVYLLVYSLLLAPVIPVLRRLADGPAGAAVGRIWSGPAGAVMLLVLPAAPFIVYGAVLDPHFPTTHALWGDWANHAHRFTTLLFGYFAAKSPAFWAGVRRAWPLAAAYAAGFTLLAATLAALGWPDLGEAASAAFSMITVLYAWSVIVTLLGLGQRFLDRDGPARRYLTEAIFPFYILHQTITVAAGYYIAQAGWSVWTQFGVLVAITVGGCFAGFELVRRVAPLRPLFGLKPRRVRSDSTSSSDVPSGLPASSGPAASRE</sequence>
<dbReference type="EMBL" id="QEXV01000001">
    <property type="protein sequence ID" value="PWE18922.1"/>
    <property type="molecule type" value="Genomic_DNA"/>
</dbReference>
<dbReference type="AlphaFoldDB" id="A0A2U2BY40"/>
<dbReference type="GO" id="GO:0016747">
    <property type="term" value="F:acyltransferase activity, transferring groups other than amino-acyl groups"/>
    <property type="evidence" value="ECO:0007669"/>
    <property type="project" value="InterPro"/>
</dbReference>
<dbReference type="InterPro" id="IPR050623">
    <property type="entry name" value="Glucan_succinyl_AcylTrfase"/>
</dbReference>
<feature type="domain" description="Acyltransferase 3" evidence="3">
    <location>
        <begin position="14"/>
        <end position="365"/>
    </location>
</feature>
<gene>
    <name evidence="4" type="ORF">DDZ18_01510</name>
</gene>
<feature type="transmembrane region" description="Helical" evidence="2">
    <location>
        <begin position="148"/>
        <end position="169"/>
    </location>
</feature>
<comment type="caution">
    <text evidence="4">The sequence shown here is derived from an EMBL/GenBank/DDBJ whole genome shotgun (WGS) entry which is preliminary data.</text>
</comment>
<evidence type="ECO:0000256" key="1">
    <source>
        <dbReference type="SAM" id="MobiDB-lite"/>
    </source>
</evidence>
<reference evidence="5" key="1">
    <citation type="submission" date="2018-05" db="EMBL/GenBank/DDBJ databases">
        <authorList>
            <person name="Liu B.-T."/>
        </authorList>
    </citation>
    <scope>NUCLEOTIDE SEQUENCE [LARGE SCALE GENOMIC DNA]</scope>
    <source>
        <strain evidence="5">WD6-1</strain>
    </source>
</reference>
<name>A0A2U2BY40_9PROT</name>
<keyword evidence="2" id="KW-0812">Transmembrane</keyword>
<dbReference type="PANTHER" id="PTHR36927:SF3">
    <property type="entry name" value="GLUCANS BIOSYNTHESIS PROTEIN C"/>
    <property type="match status" value="1"/>
</dbReference>